<dbReference type="GO" id="GO:0016787">
    <property type="term" value="F:hydrolase activity"/>
    <property type="evidence" value="ECO:0007669"/>
    <property type="project" value="UniProtKB-KW"/>
</dbReference>
<evidence type="ECO:0000256" key="7">
    <source>
        <dbReference type="ARBA" id="ARBA00022741"/>
    </source>
</evidence>
<comment type="caution">
    <text evidence="20">The sequence shown here is derived from an EMBL/GenBank/DDBJ whole genome shotgun (WGS) entry which is preliminary data.</text>
</comment>
<sequence length="1187" mass="132987">MAALGLLLQAAAPLRLCRGPRGPCSASRGLCSSPRGPAEPRREEEDEEEAEGAQDSRDLLKEFPQPKNLLNSVIGRALGISHARDKLVYIHTNGPRKKKVTLHIKWPKNVEVEGYGTKKIDAERQAAAAACQLFKGWGLLGPRNELFDAAKYRLLADQLGCPDERWCNEGKWRSKSGPSLADLSTCWRRMEPDDAIQPMEQGRMPKAMRREELEEGELEEGELEEGELEEEAIDVSDYLPMAHQDARTPGRDPSRGGSSIEMTDDNTAIRALTQFPLPKNLLAQVIQIATSSSTVKVRCCLTPPGRKLRGFNKGITFLGLVDKNNNPLSHAMYNMTSLRELGENQRKPCHIKVPEATLRKIENYLNHYPVDIRESRPRIADDMMNLTKESGAISDAITGKTYIPMLEAEEVRLSQNLLALWKRRGASWQESHPLPVDPHKDTILSAIEQNPVVVIAGDTGCGKTTRIPQLLLEHYILEGRGARCNVVITQPRRISAISVAQRVAQELGPNMRKNVGYQVRLESKPPARGGALLFCTVGILLRKLQGNPSLEGVSHVVVDEVHERDVNTDFLLILLKGIQKLNPDLRLVLMSATGDNQRFSHYFGDCPVVKVPGFMYPVKEYYLEEILAKLGRHRHRHYEIKQSDDECVLDLDLITDLVLQIDAHGEPGGILCFLPGWQEIKGVQQRLLEMLGSQNSRYLVLPVHSNIPMMDQQNIFQRPPPGVRKIVLATNIAETSITINDIVHVVDSGTHKEERYDLKTKVSCLETVWVSKSNVVQRRGRAGRCQSGFAYHLFPRSRLDKMPTYQVPEILRTPLENLVVQAKIHMPEKTAVEFLSKALDSPDIKAVDEAVILLQEIGVLDQREALTTLGKRLAQISTDPRLAKAIVLASIYRCLHPLLVIVSCLTRDPFSSSLQNRAEVDKAKAVLSRESGSDHLAFVRAVAGWEEVLRRRDSRARDNYLQDYYLYGPSLRFINGLVKQFSENLYEAFLVSSPSDCTMPSSVCNQYSEEEELVKGVLMAGLYPNLIQVRQGKVTRQGKFKPNSYAYRTKAGTVLLHKSTINREASKLYSRWLTYFMAVKSNGGVFVRDSSQVHPLAVLLMTDTDIHVRDDGWRATVSLTDSDLLVLEGDSYTIRLLRDFRVSLSKMVETCLCYEMAAIPGDLHHQHSQLLDILVDLLKGPPGSFGS</sequence>
<dbReference type="Pfam" id="PF21010">
    <property type="entry name" value="HA2_C"/>
    <property type="match status" value="1"/>
</dbReference>
<dbReference type="Gene3D" id="3.40.50.300">
    <property type="entry name" value="P-loop containing nucleotide triphosphate hydrolases"/>
    <property type="match status" value="2"/>
</dbReference>
<dbReference type="InterPro" id="IPR011709">
    <property type="entry name" value="DEAD-box_helicase_OB_fold"/>
</dbReference>
<keyword evidence="5" id="KW-0963">Cytoplasm</keyword>
<dbReference type="Pfam" id="PF24995">
    <property type="entry name" value="DSRM_2"/>
    <property type="match status" value="1"/>
</dbReference>
<evidence type="ECO:0000256" key="16">
    <source>
        <dbReference type="ARBA" id="ARBA00047984"/>
    </source>
</evidence>
<dbReference type="OrthoDB" id="3363059at2759"/>
<comment type="catalytic activity">
    <reaction evidence="16">
        <text>ATP + H2O = ADP + phosphate + H(+)</text>
        <dbReference type="Rhea" id="RHEA:13065"/>
        <dbReference type="ChEBI" id="CHEBI:15377"/>
        <dbReference type="ChEBI" id="CHEBI:15378"/>
        <dbReference type="ChEBI" id="CHEBI:30616"/>
        <dbReference type="ChEBI" id="CHEBI:43474"/>
        <dbReference type="ChEBI" id="CHEBI:456216"/>
        <dbReference type="EC" id="3.6.4.13"/>
    </reaction>
</comment>
<keyword evidence="9" id="KW-0347">Helicase</keyword>
<dbReference type="PANTHER" id="PTHR18934:SF257">
    <property type="entry name" value="ATP-DEPENDENT RNA HELICASE DHX30"/>
    <property type="match status" value="1"/>
</dbReference>
<keyword evidence="12" id="KW-0496">Mitochondrion</keyword>
<evidence type="ECO:0000256" key="3">
    <source>
        <dbReference type="ARBA" id="ARBA00008792"/>
    </source>
</evidence>
<dbReference type="GO" id="GO:0005634">
    <property type="term" value="C:nucleus"/>
    <property type="evidence" value="ECO:0007669"/>
    <property type="project" value="TreeGrafter"/>
</dbReference>
<dbReference type="CDD" id="cd17976">
    <property type="entry name" value="DEXHc_DHX30"/>
    <property type="match status" value="1"/>
</dbReference>
<dbReference type="PANTHER" id="PTHR18934">
    <property type="entry name" value="ATP-DEPENDENT RNA HELICASE"/>
    <property type="match status" value="1"/>
</dbReference>
<feature type="domain" description="Helicase C-terminal" evidence="19">
    <location>
        <begin position="653"/>
        <end position="826"/>
    </location>
</feature>
<evidence type="ECO:0000313" key="21">
    <source>
        <dbReference type="Proteomes" id="UP000796761"/>
    </source>
</evidence>
<keyword evidence="7" id="KW-0547">Nucleotide-binding</keyword>
<dbReference type="InterPro" id="IPR007502">
    <property type="entry name" value="Helicase-assoc_dom"/>
</dbReference>
<evidence type="ECO:0000256" key="9">
    <source>
        <dbReference type="ARBA" id="ARBA00022806"/>
    </source>
</evidence>
<dbReference type="Gene3D" id="1.20.120.1080">
    <property type="match status" value="1"/>
</dbReference>
<evidence type="ECO:0000256" key="10">
    <source>
        <dbReference type="ARBA" id="ARBA00022840"/>
    </source>
</evidence>
<dbReference type="InterPro" id="IPR056755">
    <property type="entry name" value="DSRM_2"/>
</dbReference>
<dbReference type="AlphaFoldDB" id="A0A8K1G2G6"/>
<dbReference type="GO" id="GO:0003724">
    <property type="term" value="F:RNA helicase activity"/>
    <property type="evidence" value="ECO:0007669"/>
    <property type="project" value="UniProtKB-EC"/>
</dbReference>
<dbReference type="InterPro" id="IPR027417">
    <property type="entry name" value="P-loop_NTPase"/>
</dbReference>
<comment type="subcellular location">
    <subcellularLocation>
        <location evidence="2">Cytoplasm</location>
    </subcellularLocation>
    <subcellularLocation>
        <location evidence="1">Mitochondrion matrix</location>
        <location evidence="1">Mitochondrion nucleoid</location>
    </subcellularLocation>
</comment>
<evidence type="ECO:0000256" key="17">
    <source>
        <dbReference type="SAM" id="MobiDB-lite"/>
    </source>
</evidence>
<dbReference type="GO" id="GO:0042254">
    <property type="term" value="P:ribosome biogenesis"/>
    <property type="evidence" value="ECO:0007669"/>
    <property type="project" value="UniProtKB-KW"/>
</dbReference>
<comment type="similarity">
    <text evidence="3">Belongs to the DEAD box helicase family. DEAH subfamily.</text>
</comment>
<dbReference type="EMBL" id="SWJQ01000843">
    <property type="protein sequence ID" value="TRZ10536.1"/>
    <property type="molecule type" value="Genomic_DNA"/>
</dbReference>
<dbReference type="SMART" id="SM00487">
    <property type="entry name" value="DEXDc"/>
    <property type="match status" value="1"/>
</dbReference>
<evidence type="ECO:0000259" key="18">
    <source>
        <dbReference type="PROSITE" id="PS51192"/>
    </source>
</evidence>
<evidence type="ECO:0000256" key="11">
    <source>
        <dbReference type="ARBA" id="ARBA00022884"/>
    </source>
</evidence>
<evidence type="ECO:0000256" key="1">
    <source>
        <dbReference type="ARBA" id="ARBA00004436"/>
    </source>
</evidence>
<evidence type="ECO:0000259" key="19">
    <source>
        <dbReference type="PROSITE" id="PS51194"/>
    </source>
</evidence>
<dbReference type="Pfam" id="PF00271">
    <property type="entry name" value="Helicase_C"/>
    <property type="match status" value="1"/>
</dbReference>
<dbReference type="PROSITE" id="PS51192">
    <property type="entry name" value="HELICASE_ATP_BIND_1"/>
    <property type="match status" value="1"/>
</dbReference>
<keyword evidence="8" id="KW-0378">Hydrolase</keyword>
<keyword evidence="6" id="KW-0690">Ribosome biogenesis</keyword>
<evidence type="ECO:0000256" key="4">
    <source>
        <dbReference type="ARBA" id="ARBA00012552"/>
    </source>
</evidence>
<dbReference type="InterPro" id="IPR002464">
    <property type="entry name" value="DNA/RNA_helicase_DEAH_CS"/>
</dbReference>
<evidence type="ECO:0000256" key="13">
    <source>
        <dbReference type="ARBA" id="ARBA00023271"/>
    </source>
</evidence>
<gene>
    <name evidence="20" type="ORF">HGM15179_016571</name>
</gene>
<evidence type="ECO:0000256" key="8">
    <source>
        <dbReference type="ARBA" id="ARBA00022801"/>
    </source>
</evidence>
<feature type="region of interest" description="Disordered" evidence="17">
    <location>
        <begin position="243"/>
        <end position="262"/>
    </location>
</feature>
<evidence type="ECO:0000313" key="20">
    <source>
        <dbReference type="EMBL" id="TRZ10536.1"/>
    </source>
</evidence>
<evidence type="ECO:0000256" key="14">
    <source>
        <dbReference type="ARBA" id="ARBA00039388"/>
    </source>
</evidence>
<feature type="compositionally biased region" description="Acidic residues" evidence="17">
    <location>
        <begin position="213"/>
        <end position="229"/>
    </location>
</feature>
<feature type="region of interest" description="Disordered" evidence="17">
    <location>
        <begin position="21"/>
        <end position="57"/>
    </location>
</feature>
<feature type="region of interest" description="Disordered" evidence="17">
    <location>
        <begin position="209"/>
        <end position="229"/>
    </location>
</feature>
<proteinExistence type="inferred from homology"/>
<organism evidence="20 21">
    <name type="scientific">Zosterops borbonicus</name>
    <dbReference type="NCBI Taxonomy" id="364589"/>
    <lineage>
        <taxon>Eukaryota</taxon>
        <taxon>Metazoa</taxon>
        <taxon>Chordata</taxon>
        <taxon>Craniata</taxon>
        <taxon>Vertebrata</taxon>
        <taxon>Euteleostomi</taxon>
        <taxon>Archelosauria</taxon>
        <taxon>Archosauria</taxon>
        <taxon>Dinosauria</taxon>
        <taxon>Saurischia</taxon>
        <taxon>Theropoda</taxon>
        <taxon>Coelurosauria</taxon>
        <taxon>Aves</taxon>
        <taxon>Neognathae</taxon>
        <taxon>Neoaves</taxon>
        <taxon>Telluraves</taxon>
        <taxon>Australaves</taxon>
        <taxon>Passeriformes</taxon>
        <taxon>Sylvioidea</taxon>
        <taxon>Zosteropidae</taxon>
        <taxon>Zosterops</taxon>
    </lineage>
</organism>
<dbReference type="GO" id="GO:0002151">
    <property type="term" value="F:G-quadruplex RNA binding"/>
    <property type="evidence" value="ECO:0007669"/>
    <property type="project" value="TreeGrafter"/>
</dbReference>
<dbReference type="FunFam" id="1.20.120.1080:FF:000004">
    <property type="entry name" value="ATP-dependent RNA helicase DHX30 isoform X1"/>
    <property type="match status" value="1"/>
</dbReference>
<dbReference type="InterPro" id="IPR011545">
    <property type="entry name" value="DEAD/DEAH_box_helicase_dom"/>
</dbReference>
<dbReference type="Proteomes" id="UP000796761">
    <property type="component" value="Unassembled WGS sequence"/>
</dbReference>
<dbReference type="InterPro" id="IPR014001">
    <property type="entry name" value="Helicase_ATP-bd"/>
</dbReference>
<feature type="compositionally biased region" description="Basic and acidic residues" evidence="17">
    <location>
        <begin position="244"/>
        <end position="254"/>
    </location>
</feature>
<keyword evidence="10" id="KW-0067">ATP-binding</keyword>
<evidence type="ECO:0000256" key="6">
    <source>
        <dbReference type="ARBA" id="ARBA00022517"/>
    </source>
</evidence>
<feature type="domain" description="Helicase ATP-binding" evidence="18">
    <location>
        <begin position="444"/>
        <end position="612"/>
    </location>
</feature>
<dbReference type="FunFam" id="3.40.50.300:FF:000375">
    <property type="entry name" value="Putative ATP-dependent RNA helicase DHX30"/>
    <property type="match status" value="1"/>
</dbReference>
<evidence type="ECO:0000256" key="2">
    <source>
        <dbReference type="ARBA" id="ARBA00004496"/>
    </source>
</evidence>
<name>A0A8K1G2G6_9PASS</name>
<dbReference type="FunFam" id="3.40.50.300:FF:000414">
    <property type="entry name" value="ATP-dependent RNA helicase DHX30 isoform X1"/>
    <property type="match status" value="1"/>
</dbReference>
<dbReference type="PROSITE" id="PS51194">
    <property type="entry name" value="HELICASE_CTER"/>
    <property type="match status" value="1"/>
</dbReference>
<dbReference type="FunFam" id="3.30.160.20:FF:000017">
    <property type="entry name" value="ATP-dependent RNA helicase DHX30 isoform X1"/>
    <property type="match status" value="1"/>
</dbReference>
<dbReference type="GO" id="GO:0042645">
    <property type="term" value="C:mitochondrial nucleoid"/>
    <property type="evidence" value="ECO:0007669"/>
    <property type="project" value="UniProtKB-SubCell"/>
</dbReference>
<dbReference type="SMART" id="SM00490">
    <property type="entry name" value="HELICc"/>
    <property type="match status" value="1"/>
</dbReference>
<dbReference type="SMART" id="SM00847">
    <property type="entry name" value="HA2"/>
    <property type="match status" value="1"/>
</dbReference>
<evidence type="ECO:0000256" key="5">
    <source>
        <dbReference type="ARBA" id="ARBA00022490"/>
    </source>
</evidence>
<dbReference type="GO" id="GO:0003678">
    <property type="term" value="F:DNA helicase activity"/>
    <property type="evidence" value="ECO:0007669"/>
    <property type="project" value="TreeGrafter"/>
</dbReference>
<dbReference type="SUPFAM" id="SSF52540">
    <property type="entry name" value="P-loop containing nucleoside triphosphate hydrolases"/>
    <property type="match status" value="1"/>
</dbReference>
<protein>
    <recommendedName>
        <fullName evidence="14">ATP-dependent RNA helicase DHX30</fullName>
        <ecNumber evidence="4">3.6.4.13</ecNumber>
    </recommendedName>
    <alternativeName>
        <fullName evidence="15">DEAH box protein 30</fullName>
    </alternativeName>
</protein>
<keyword evidence="21" id="KW-1185">Reference proteome</keyword>
<dbReference type="PROSITE" id="PS00690">
    <property type="entry name" value="DEAH_ATP_HELICASE"/>
    <property type="match status" value="1"/>
</dbReference>
<accession>A0A8K1G2G6</accession>
<evidence type="ECO:0000256" key="12">
    <source>
        <dbReference type="ARBA" id="ARBA00023128"/>
    </source>
</evidence>
<dbReference type="Gene3D" id="3.30.160.20">
    <property type="match status" value="1"/>
</dbReference>
<dbReference type="Pfam" id="PF07717">
    <property type="entry name" value="OB_NTP_bind"/>
    <property type="match status" value="1"/>
</dbReference>
<reference evidence="20" key="1">
    <citation type="submission" date="2019-04" db="EMBL/GenBank/DDBJ databases">
        <title>Genome assembly of Zosterops borbonicus 15179.</title>
        <authorList>
            <person name="Leroy T."/>
            <person name="Anselmetti Y."/>
            <person name="Tilak M.-K."/>
            <person name="Nabholz B."/>
        </authorList>
    </citation>
    <scope>NUCLEOTIDE SEQUENCE</scope>
    <source>
        <strain evidence="20">HGM_15179</strain>
        <tissue evidence="20">Muscle</tissue>
    </source>
</reference>
<dbReference type="GO" id="GO:0005524">
    <property type="term" value="F:ATP binding"/>
    <property type="evidence" value="ECO:0007669"/>
    <property type="project" value="UniProtKB-KW"/>
</dbReference>
<evidence type="ECO:0000256" key="15">
    <source>
        <dbReference type="ARBA" id="ARBA00042917"/>
    </source>
</evidence>
<keyword evidence="11" id="KW-0694">RNA-binding</keyword>
<keyword evidence="13" id="KW-1135">Mitochondrion nucleoid</keyword>
<dbReference type="InterPro" id="IPR001650">
    <property type="entry name" value="Helicase_C-like"/>
</dbReference>
<dbReference type="Pfam" id="PF00270">
    <property type="entry name" value="DEAD"/>
    <property type="match status" value="1"/>
</dbReference>
<dbReference type="EC" id="3.6.4.13" evidence="4"/>
<dbReference type="CDD" id="cd18791">
    <property type="entry name" value="SF2_C_RHA"/>
    <property type="match status" value="1"/>
</dbReference>